<dbReference type="Proteomes" id="UP000823123">
    <property type="component" value="Unassembled WGS sequence"/>
</dbReference>
<dbReference type="EMBL" id="JACVDA010000008">
    <property type="protein sequence ID" value="MBK1468426.1"/>
    <property type="molecule type" value="Genomic_DNA"/>
</dbReference>
<proteinExistence type="predicted"/>
<gene>
    <name evidence="1" type="ORF">IBJ83_03735</name>
</gene>
<reference evidence="1 2" key="1">
    <citation type="submission" date="2020-09" db="EMBL/GenBank/DDBJ databases">
        <title>Parvimonas S3374 sp. nov.</title>
        <authorList>
            <person name="Buhl M."/>
        </authorList>
    </citation>
    <scope>NUCLEOTIDE SEQUENCE [LARGE SCALE GENOMIC DNA]</scope>
    <source>
        <strain evidence="1 2">S3374</strain>
    </source>
</reference>
<evidence type="ECO:0000313" key="2">
    <source>
        <dbReference type="Proteomes" id="UP000823123"/>
    </source>
</evidence>
<dbReference type="RefSeq" id="WP_201275358.1">
    <property type="nucleotide sequence ID" value="NZ_JACVDA010000008.1"/>
</dbReference>
<organism evidence="1 2">
    <name type="scientific">Parvimonas parva</name>
    <dbReference type="NCBI Taxonomy" id="2769485"/>
    <lineage>
        <taxon>Bacteria</taxon>
        <taxon>Bacillati</taxon>
        <taxon>Bacillota</taxon>
        <taxon>Tissierellia</taxon>
        <taxon>Tissierellales</taxon>
        <taxon>Peptoniphilaceae</taxon>
        <taxon>Parvimonas</taxon>
    </lineage>
</organism>
<name>A0ABS1C8J6_9FIRM</name>
<accession>A0ABS1C8J6</accession>
<evidence type="ECO:0000313" key="1">
    <source>
        <dbReference type="EMBL" id="MBK1468426.1"/>
    </source>
</evidence>
<protein>
    <submittedName>
        <fullName evidence="1">Uncharacterized protein</fullName>
    </submittedName>
</protein>
<comment type="caution">
    <text evidence="1">The sequence shown here is derived from an EMBL/GenBank/DDBJ whole genome shotgun (WGS) entry which is preliminary data.</text>
</comment>
<sequence length="147" mass="17668">MYSFLGIYVIGLYAFDKDSRNEKSRKFKRKENGSRIFVGDTTQLLYSNEYIIKYIIKQKHYKDNIDLNQPEELKEFLDEYSSIGNSIPIWPRDNENRGKYSCYDLPEFYFSSSKIKPWKNILLEKYNAYLIPDIQYDKNVSLILRKE</sequence>
<keyword evidence="2" id="KW-1185">Reference proteome</keyword>